<sequence>MKKSVFLQVPLITACFFILLFCYASASKIMDFGNFQVQIAQSPLLSAYAGFISYATIIVELLIVVTLIVPKFRLIGLYSSMGIMIAFTIYIYLILNFSDFVPCSCGGILEKMDWTEHLLFNLGCILLSFISVILVEVINRQKFIIYFVKIFVVFVASTSLVVYLFYSSEYIIKKENNFVRRFLIHPVLEDKSIDLKLDSYYIAGSDSKKIYLGNITAPLLFSEINYDLSNLSQQRIELDEKDYSFKNLWLQTFKNDYFLYDGSVPIIYRGKIGDQYAETISYQNAYFTQLSVLDSARFALRTQSKSTQQYTLGSLDLNRNPKVVLNPDILQKQIDGVFDSDGKLLLNQNFKNLIYIYNYRNEYMIMDEDLELKSRLKTIDTISRARFNVVKIPDGRHKMNVPSLKNNQNPTTNQNLLFVESKLIGKYESKKAWKKNSIIDIYRIDRQEYVGSFYIPKKDDKALTQMYATDMYLFVLIDKELKRYKFTRLILNLYEKGNAENLK</sequence>
<dbReference type="RefSeq" id="WP_002977330.1">
    <property type="nucleotide sequence ID" value="NZ_CP068486.1"/>
</dbReference>
<feature type="transmembrane region" description="Helical" evidence="5">
    <location>
        <begin position="118"/>
        <end position="137"/>
    </location>
</feature>
<dbReference type="GeneID" id="93020714"/>
<keyword evidence="2 5" id="KW-0812">Transmembrane</keyword>
<protein>
    <recommendedName>
        <fullName evidence="6">Methylamine utilisation protein MauE domain-containing protein</fullName>
    </recommendedName>
</protein>
<dbReference type="InterPro" id="IPR009908">
    <property type="entry name" value="Methylamine_util_MauE"/>
</dbReference>
<dbReference type="GO" id="GO:0016020">
    <property type="term" value="C:membrane"/>
    <property type="evidence" value="ECO:0007669"/>
    <property type="project" value="UniProtKB-SubCell"/>
</dbReference>
<dbReference type="GO" id="GO:0030416">
    <property type="term" value="P:methylamine metabolic process"/>
    <property type="evidence" value="ECO:0007669"/>
    <property type="project" value="InterPro"/>
</dbReference>
<evidence type="ECO:0000256" key="2">
    <source>
        <dbReference type="ARBA" id="ARBA00022692"/>
    </source>
</evidence>
<gene>
    <name evidence="7" type="ORF">NCTC11432_02180</name>
</gene>
<dbReference type="PROSITE" id="PS51257">
    <property type="entry name" value="PROKAR_LIPOPROTEIN"/>
    <property type="match status" value="1"/>
</dbReference>
<dbReference type="OrthoDB" id="673785at2"/>
<organism evidence="7 8">
    <name type="scientific">Chryseobacterium gleum</name>
    <name type="common">Flavobacterium gleum</name>
    <dbReference type="NCBI Taxonomy" id="250"/>
    <lineage>
        <taxon>Bacteria</taxon>
        <taxon>Pseudomonadati</taxon>
        <taxon>Bacteroidota</taxon>
        <taxon>Flavobacteriia</taxon>
        <taxon>Flavobacteriales</taxon>
        <taxon>Weeksellaceae</taxon>
        <taxon>Chryseobacterium group</taxon>
        <taxon>Chryseobacterium</taxon>
    </lineage>
</organism>
<dbReference type="AlphaFoldDB" id="A0A3S4R227"/>
<comment type="subcellular location">
    <subcellularLocation>
        <location evidence="1">Membrane</location>
        <topology evidence="1">Multi-pass membrane protein</topology>
    </subcellularLocation>
</comment>
<name>A0A3S4R227_CHRGE</name>
<dbReference type="KEGG" id="cgle:NCTC11432_02180"/>
<evidence type="ECO:0000313" key="7">
    <source>
        <dbReference type="EMBL" id="VEE07501.1"/>
    </source>
</evidence>
<reference evidence="7 8" key="1">
    <citation type="submission" date="2018-12" db="EMBL/GenBank/DDBJ databases">
        <authorList>
            <consortium name="Pathogen Informatics"/>
        </authorList>
    </citation>
    <scope>NUCLEOTIDE SEQUENCE [LARGE SCALE GENOMIC DNA]</scope>
    <source>
        <strain evidence="7 8">NCTC11432</strain>
    </source>
</reference>
<evidence type="ECO:0000259" key="6">
    <source>
        <dbReference type="Pfam" id="PF07291"/>
    </source>
</evidence>
<evidence type="ECO:0000256" key="5">
    <source>
        <dbReference type="SAM" id="Phobius"/>
    </source>
</evidence>
<accession>A0A3S4R227</accession>
<feature type="transmembrane region" description="Helical" evidence="5">
    <location>
        <begin position="144"/>
        <end position="166"/>
    </location>
</feature>
<dbReference type="EMBL" id="LR134289">
    <property type="protein sequence ID" value="VEE07501.1"/>
    <property type="molecule type" value="Genomic_DNA"/>
</dbReference>
<proteinExistence type="predicted"/>
<feature type="domain" description="Methylamine utilisation protein MauE" evidence="6">
    <location>
        <begin position="10"/>
        <end position="132"/>
    </location>
</feature>
<dbReference type="Proteomes" id="UP000279227">
    <property type="component" value="Chromosome"/>
</dbReference>
<dbReference type="STRING" id="525257.HMPREF0204_12272"/>
<keyword evidence="3 5" id="KW-1133">Transmembrane helix</keyword>
<evidence type="ECO:0000313" key="8">
    <source>
        <dbReference type="Proteomes" id="UP000279227"/>
    </source>
</evidence>
<keyword evidence="4 5" id="KW-0472">Membrane</keyword>
<evidence type="ECO:0000256" key="3">
    <source>
        <dbReference type="ARBA" id="ARBA00022989"/>
    </source>
</evidence>
<evidence type="ECO:0000256" key="1">
    <source>
        <dbReference type="ARBA" id="ARBA00004141"/>
    </source>
</evidence>
<feature type="transmembrane region" description="Helical" evidence="5">
    <location>
        <begin position="48"/>
        <end position="69"/>
    </location>
</feature>
<evidence type="ECO:0000256" key="4">
    <source>
        <dbReference type="ARBA" id="ARBA00023136"/>
    </source>
</evidence>
<feature type="transmembrane region" description="Helical" evidence="5">
    <location>
        <begin position="76"/>
        <end position="98"/>
    </location>
</feature>
<dbReference type="Pfam" id="PF07291">
    <property type="entry name" value="MauE"/>
    <property type="match status" value="1"/>
</dbReference>